<accession>A0A165Q1J0</accession>
<sequence>MGQVSASDKARSMRIQVVLPCSLRYAARSCAVSALGLIYCIAGLVICPPARTYEDRVISLPCQDVQILRASSARGGAPTHRSYNARSTIFARPLDHVIYSVNHS</sequence>
<evidence type="ECO:0000313" key="3">
    <source>
        <dbReference type="Proteomes" id="UP000077266"/>
    </source>
</evidence>
<reference evidence="2 3" key="1">
    <citation type="journal article" date="2016" name="Mol. Biol. Evol.">
        <title>Comparative Genomics of Early-Diverging Mushroom-Forming Fungi Provides Insights into the Origins of Lignocellulose Decay Capabilities.</title>
        <authorList>
            <person name="Nagy L.G."/>
            <person name="Riley R."/>
            <person name="Tritt A."/>
            <person name="Adam C."/>
            <person name="Daum C."/>
            <person name="Floudas D."/>
            <person name="Sun H."/>
            <person name="Yadav J.S."/>
            <person name="Pangilinan J."/>
            <person name="Larsson K.H."/>
            <person name="Matsuura K."/>
            <person name="Barry K."/>
            <person name="Labutti K."/>
            <person name="Kuo R."/>
            <person name="Ohm R.A."/>
            <person name="Bhattacharya S.S."/>
            <person name="Shirouzu T."/>
            <person name="Yoshinaga Y."/>
            <person name="Martin F.M."/>
            <person name="Grigoriev I.V."/>
            <person name="Hibbett D.S."/>
        </authorList>
    </citation>
    <scope>NUCLEOTIDE SEQUENCE [LARGE SCALE GENOMIC DNA]</scope>
    <source>
        <strain evidence="2 3">HHB12029</strain>
    </source>
</reference>
<proteinExistence type="predicted"/>
<dbReference type="InParanoid" id="A0A165Q1J0"/>
<dbReference type="EMBL" id="KV425885">
    <property type="protein sequence ID" value="KZW02956.1"/>
    <property type="molecule type" value="Genomic_DNA"/>
</dbReference>
<dbReference type="AlphaFoldDB" id="A0A165Q1J0"/>
<name>A0A165Q1J0_EXIGL</name>
<gene>
    <name evidence="2" type="ORF">EXIGLDRAFT_317877</name>
</gene>
<keyword evidence="1" id="KW-0812">Transmembrane</keyword>
<feature type="transmembrane region" description="Helical" evidence="1">
    <location>
        <begin position="25"/>
        <end position="47"/>
    </location>
</feature>
<keyword evidence="3" id="KW-1185">Reference proteome</keyword>
<evidence type="ECO:0000256" key="1">
    <source>
        <dbReference type="SAM" id="Phobius"/>
    </source>
</evidence>
<protein>
    <submittedName>
        <fullName evidence="2">Uncharacterized protein</fullName>
    </submittedName>
</protein>
<keyword evidence="1" id="KW-0472">Membrane</keyword>
<dbReference type="Proteomes" id="UP000077266">
    <property type="component" value="Unassembled WGS sequence"/>
</dbReference>
<keyword evidence="1" id="KW-1133">Transmembrane helix</keyword>
<evidence type="ECO:0000313" key="2">
    <source>
        <dbReference type="EMBL" id="KZW02956.1"/>
    </source>
</evidence>
<organism evidence="2 3">
    <name type="scientific">Exidia glandulosa HHB12029</name>
    <dbReference type="NCBI Taxonomy" id="1314781"/>
    <lineage>
        <taxon>Eukaryota</taxon>
        <taxon>Fungi</taxon>
        <taxon>Dikarya</taxon>
        <taxon>Basidiomycota</taxon>
        <taxon>Agaricomycotina</taxon>
        <taxon>Agaricomycetes</taxon>
        <taxon>Auriculariales</taxon>
        <taxon>Exidiaceae</taxon>
        <taxon>Exidia</taxon>
    </lineage>
</organism>